<dbReference type="InterPro" id="IPR000559">
    <property type="entry name" value="Formate_THF_ligase"/>
</dbReference>
<name>A0ABP2MT69_9FIRM</name>
<keyword evidence="4" id="KW-0067">ATP-binding</keyword>
<proteinExistence type="predicted"/>
<evidence type="ECO:0000313" key="5">
    <source>
        <dbReference type="EMBL" id="EHG25918.1"/>
    </source>
</evidence>
<gene>
    <name evidence="5" type="ORF">HMPREF9432_00419</name>
</gene>
<evidence type="ECO:0008006" key="7">
    <source>
        <dbReference type="Google" id="ProtNLM"/>
    </source>
</evidence>
<dbReference type="Proteomes" id="UP000003175">
    <property type="component" value="Unassembled WGS sequence"/>
</dbReference>
<dbReference type="Pfam" id="PF01268">
    <property type="entry name" value="FTHFS"/>
    <property type="match status" value="1"/>
</dbReference>
<evidence type="ECO:0000256" key="2">
    <source>
        <dbReference type="ARBA" id="ARBA00022598"/>
    </source>
</evidence>
<keyword evidence="6" id="KW-1185">Reference proteome</keyword>
<reference evidence="5 6" key="1">
    <citation type="submission" date="2011-08" db="EMBL/GenBank/DDBJ databases">
        <title>The Genome Sequence of Selenomonas noxia F0398.</title>
        <authorList>
            <consortium name="The Broad Institute Genome Sequencing Platform"/>
            <person name="Earl A."/>
            <person name="Ward D."/>
            <person name="Feldgarden M."/>
            <person name="Gevers D."/>
            <person name="Izard J."/>
            <person name="Ganesan A."/>
            <person name="Blanton J.M."/>
            <person name="Baranova O.V."/>
            <person name="Tanner A.C."/>
            <person name="Dewhirst F.E."/>
            <person name="Young S.K."/>
            <person name="Zeng Q."/>
            <person name="Gargeya S."/>
            <person name="Fitzgerald M."/>
            <person name="Haas B."/>
            <person name="Abouelleil A."/>
            <person name="Alvarado L."/>
            <person name="Arachchi H.M."/>
            <person name="Berlin A."/>
            <person name="Brown A."/>
            <person name="Chapman S.B."/>
            <person name="Chen Z."/>
            <person name="Dunbar C."/>
            <person name="Freedman E."/>
            <person name="Gearin G."/>
            <person name="Gellesch M."/>
            <person name="Goldberg J."/>
            <person name="Griggs A."/>
            <person name="Gujja S."/>
            <person name="Heiman D."/>
            <person name="Howarth C."/>
            <person name="Larson L."/>
            <person name="Lui A."/>
            <person name="MacDonald P.J.P."/>
            <person name="Montmayeur A."/>
            <person name="Murphy C."/>
            <person name="Neiman D."/>
            <person name="Pearson M."/>
            <person name="Priest M."/>
            <person name="Roberts A."/>
            <person name="Saif S."/>
            <person name="Shea T."/>
            <person name="Shenoy N."/>
            <person name="Sisk P."/>
            <person name="Stolte C."/>
            <person name="Sykes S."/>
            <person name="Wortman J."/>
            <person name="Nusbaum C."/>
            <person name="Birren B."/>
        </authorList>
    </citation>
    <scope>NUCLEOTIDE SEQUENCE [LARGE SCALE GENOMIC DNA]</scope>
    <source>
        <strain evidence="5 6">F0398</strain>
    </source>
</reference>
<evidence type="ECO:0000256" key="1">
    <source>
        <dbReference type="ARBA" id="ARBA00022563"/>
    </source>
</evidence>
<evidence type="ECO:0000256" key="4">
    <source>
        <dbReference type="ARBA" id="ARBA00022840"/>
    </source>
</evidence>
<keyword evidence="1" id="KW-0554">One-carbon metabolism</keyword>
<evidence type="ECO:0000256" key="3">
    <source>
        <dbReference type="ARBA" id="ARBA00022741"/>
    </source>
</evidence>
<dbReference type="SUPFAM" id="SSF52540">
    <property type="entry name" value="P-loop containing nucleoside triphosphate hydrolases"/>
    <property type="match status" value="1"/>
</dbReference>
<dbReference type="EMBL" id="ADGH01000003">
    <property type="protein sequence ID" value="EHG25918.1"/>
    <property type="molecule type" value="Genomic_DNA"/>
</dbReference>
<comment type="caution">
    <text evidence="5">The sequence shown here is derived from an EMBL/GenBank/DDBJ whole genome shotgun (WGS) entry which is preliminary data.</text>
</comment>
<protein>
    <recommendedName>
        <fullName evidence="7">Formate--tetrahydrofolate ligase</fullName>
    </recommendedName>
</protein>
<sequence>MKSDVEIARAAKMRPIAEIAGTLGIAAEQIESYGRYKAKLTAEALAGRTKKTES</sequence>
<dbReference type="InterPro" id="IPR027417">
    <property type="entry name" value="P-loop_NTPase"/>
</dbReference>
<evidence type="ECO:0000313" key="6">
    <source>
        <dbReference type="Proteomes" id="UP000003175"/>
    </source>
</evidence>
<organism evidence="5 6">
    <name type="scientific">Selenomonas noxia F0398</name>
    <dbReference type="NCBI Taxonomy" id="702437"/>
    <lineage>
        <taxon>Bacteria</taxon>
        <taxon>Bacillati</taxon>
        <taxon>Bacillota</taxon>
        <taxon>Negativicutes</taxon>
        <taxon>Selenomonadales</taxon>
        <taxon>Selenomonadaceae</taxon>
        <taxon>Selenomonas</taxon>
    </lineage>
</organism>
<accession>A0ABP2MT69</accession>
<keyword evidence="2" id="KW-0436">Ligase</keyword>
<dbReference type="Gene3D" id="3.40.50.300">
    <property type="entry name" value="P-loop containing nucleotide triphosphate hydrolases"/>
    <property type="match status" value="1"/>
</dbReference>
<keyword evidence="3" id="KW-0547">Nucleotide-binding</keyword>